<comment type="caution">
    <text evidence="3">The sequence shown here is derived from an EMBL/GenBank/DDBJ whole genome shotgun (WGS) entry which is preliminary data.</text>
</comment>
<dbReference type="PROSITE" id="PS50152">
    <property type="entry name" value="25A_SYNTH_3"/>
    <property type="match status" value="1"/>
</dbReference>
<dbReference type="GO" id="GO:0051607">
    <property type="term" value="P:defense response to virus"/>
    <property type="evidence" value="ECO:0007669"/>
    <property type="project" value="TreeGrafter"/>
</dbReference>
<dbReference type="GO" id="GO:0045071">
    <property type="term" value="P:negative regulation of viral genome replication"/>
    <property type="evidence" value="ECO:0007669"/>
    <property type="project" value="TreeGrafter"/>
</dbReference>
<dbReference type="Proteomes" id="UP001066276">
    <property type="component" value="Chromosome 11"/>
</dbReference>
<dbReference type="EMBL" id="JANPWB010000015">
    <property type="protein sequence ID" value="KAJ1092598.1"/>
    <property type="molecule type" value="Genomic_DNA"/>
</dbReference>
<evidence type="ECO:0000313" key="4">
    <source>
        <dbReference type="Proteomes" id="UP001066276"/>
    </source>
</evidence>
<dbReference type="Gene3D" id="3.30.460.10">
    <property type="entry name" value="Beta Polymerase, domain 2"/>
    <property type="match status" value="1"/>
</dbReference>
<dbReference type="InterPro" id="IPR018952">
    <property type="entry name" value="2-5-oligoAdlate_synth_1_dom2/C"/>
</dbReference>
<keyword evidence="4" id="KW-1185">Reference proteome</keyword>
<dbReference type="GO" id="GO:0016020">
    <property type="term" value="C:membrane"/>
    <property type="evidence" value="ECO:0007669"/>
    <property type="project" value="TreeGrafter"/>
</dbReference>
<comment type="similarity">
    <text evidence="1">Belongs to the 2-5A synthase family.</text>
</comment>
<name>A0AAV7LSU3_PLEWA</name>
<dbReference type="PANTHER" id="PTHR11258">
    <property type="entry name" value="2-5 OLIGOADENYLATE SYNTHETASE"/>
    <property type="match status" value="1"/>
</dbReference>
<dbReference type="PANTHER" id="PTHR11258:SF7">
    <property type="entry name" value="2'-5'-OLIGOADENYLATE SYNTHASE-LIKE PROTEIN 2"/>
    <property type="match status" value="1"/>
</dbReference>
<dbReference type="Pfam" id="PF10421">
    <property type="entry name" value="OAS1_C"/>
    <property type="match status" value="1"/>
</dbReference>
<organism evidence="3 4">
    <name type="scientific">Pleurodeles waltl</name>
    <name type="common">Iberian ribbed newt</name>
    <dbReference type="NCBI Taxonomy" id="8319"/>
    <lineage>
        <taxon>Eukaryota</taxon>
        <taxon>Metazoa</taxon>
        <taxon>Chordata</taxon>
        <taxon>Craniata</taxon>
        <taxon>Vertebrata</taxon>
        <taxon>Euteleostomi</taxon>
        <taxon>Amphibia</taxon>
        <taxon>Batrachia</taxon>
        <taxon>Caudata</taxon>
        <taxon>Salamandroidea</taxon>
        <taxon>Salamandridae</taxon>
        <taxon>Pleurodelinae</taxon>
        <taxon>Pleurodeles</taxon>
    </lineage>
</organism>
<gene>
    <name evidence="3" type="ORF">NDU88_005708</name>
</gene>
<dbReference type="GO" id="GO:0001730">
    <property type="term" value="F:2'-5'-oligoadenylate synthetase activity"/>
    <property type="evidence" value="ECO:0007669"/>
    <property type="project" value="UniProtKB-EC"/>
</dbReference>
<dbReference type="Gene3D" id="1.10.1410.20">
    <property type="entry name" value="2'-5'-oligoadenylate synthetase 1, domain 2"/>
    <property type="match status" value="1"/>
</dbReference>
<protein>
    <recommendedName>
        <fullName evidence="2">2'-5'-oligoadenylate synthetase 1 domain-containing protein</fullName>
    </recommendedName>
</protein>
<dbReference type="InterPro" id="IPR043519">
    <property type="entry name" value="NT_sf"/>
</dbReference>
<dbReference type="GO" id="GO:0003725">
    <property type="term" value="F:double-stranded RNA binding"/>
    <property type="evidence" value="ECO:0007669"/>
    <property type="project" value="TreeGrafter"/>
</dbReference>
<dbReference type="GO" id="GO:0005829">
    <property type="term" value="C:cytosol"/>
    <property type="evidence" value="ECO:0007669"/>
    <property type="project" value="TreeGrafter"/>
</dbReference>
<evidence type="ECO:0000259" key="2">
    <source>
        <dbReference type="Pfam" id="PF10421"/>
    </source>
</evidence>
<feature type="domain" description="2'-5'-oligoadenylate synthetase 1" evidence="2">
    <location>
        <begin position="67"/>
        <end position="119"/>
    </location>
</feature>
<evidence type="ECO:0000313" key="3">
    <source>
        <dbReference type="EMBL" id="KAJ1092598.1"/>
    </source>
</evidence>
<dbReference type="GO" id="GO:0005524">
    <property type="term" value="F:ATP binding"/>
    <property type="evidence" value="ECO:0007669"/>
    <property type="project" value="UniProtKB-KW"/>
</dbReference>
<reference evidence="3" key="1">
    <citation type="journal article" date="2022" name="bioRxiv">
        <title>Sequencing and chromosome-scale assembly of the giantPleurodeles waltlgenome.</title>
        <authorList>
            <person name="Brown T."/>
            <person name="Elewa A."/>
            <person name="Iarovenko S."/>
            <person name="Subramanian E."/>
            <person name="Araus A.J."/>
            <person name="Petzold A."/>
            <person name="Susuki M."/>
            <person name="Suzuki K.-i.T."/>
            <person name="Hayashi T."/>
            <person name="Toyoda A."/>
            <person name="Oliveira C."/>
            <person name="Osipova E."/>
            <person name="Leigh N.D."/>
            <person name="Simon A."/>
            <person name="Yun M.H."/>
        </authorList>
    </citation>
    <scope>NUCLEOTIDE SEQUENCE</scope>
    <source>
        <strain evidence="3">20211129_DDA</strain>
        <tissue evidence="3">Liver</tissue>
    </source>
</reference>
<dbReference type="AlphaFoldDB" id="A0AAV7LSU3"/>
<evidence type="ECO:0000256" key="1">
    <source>
        <dbReference type="ARBA" id="ARBA00009526"/>
    </source>
</evidence>
<dbReference type="GO" id="GO:0005654">
    <property type="term" value="C:nucleoplasm"/>
    <property type="evidence" value="ECO:0007669"/>
    <property type="project" value="TreeGrafter"/>
</dbReference>
<sequence length="120" mass="13955">MELSDSTLYDAPSDRLDAWIAECLLPDEEFGRQIREATRRIVEFLKTVCFRDVPVHKVRGSLSTDVKPDPEVCVSLIKARGGPGELSPCFTELQRNFMKRRPRKLKNLIHLVKHWYKEVM</sequence>
<dbReference type="SUPFAM" id="SSF81301">
    <property type="entry name" value="Nucleotidyltransferase"/>
    <property type="match status" value="1"/>
</dbReference>
<proteinExistence type="inferred from homology"/>
<accession>A0AAV7LSU3</accession>